<dbReference type="STRING" id="1798474.A2118_02175"/>
<organism evidence="2 3">
    <name type="scientific">Candidatus Kaiserbacteria bacterium GWA2_50_9</name>
    <dbReference type="NCBI Taxonomy" id="1798474"/>
    <lineage>
        <taxon>Bacteria</taxon>
        <taxon>Candidatus Kaiseribacteriota</taxon>
    </lineage>
</organism>
<dbReference type="PANTHER" id="PTHR30244">
    <property type="entry name" value="TRANSAMINASE"/>
    <property type="match status" value="1"/>
</dbReference>
<evidence type="ECO:0000256" key="1">
    <source>
        <dbReference type="RuleBase" id="RU004508"/>
    </source>
</evidence>
<sequence length="387" mass="43803">MIKLIKSSFHKEQVTKRKLMDFILKAKVFSMGSQCLEFEKRFAAKQGRKHAVYVNSGSSANLILIQSLLNLGRIKKGDRVGFSALTWATNIMPLIQLGLTPVAIDCEIETLNISPNKLKQKIKDIDALFITNVLGFSDDIVGIVALCNKHKIPIYEDNCESLGSSIDGRLLGNFGEASTFSFYVGHHISTIEGGMVCTDSDELHDMLKMARAHGWDRNLSLETQTARRVIHKIGKFFSKYTFYDLGYNVRPTEIQGFIGNSQVDFWDEIVQKRQKNFRQFEKALNKNDHFFGLKTAHMDIVSNFAVPIICKNVALFNTYRKRFEESGVEIRPIIAGDMTKQVFHKKYVPTGDKCKNAACIHSQGFYFGNNPELTKKEVALLVTLLKK</sequence>
<protein>
    <recommendedName>
        <fullName evidence="4">DegT/DnrJ/EryC1/StrS aminotransferase</fullName>
    </recommendedName>
</protein>
<dbReference type="Proteomes" id="UP000179014">
    <property type="component" value="Unassembled WGS sequence"/>
</dbReference>
<evidence type="ECO:0008006" key="4">
    <source>
        <dbReference type="Google" id="ProtNLM"/>
    </source>
</evidence>
<dbReference type="Gene3D" id="3.90.1150.10">
    <property type="entry name" value="Aspartate Aminotransferase, domain 1"/>
    <property type="match status" value="1"/>
</dbReference>
<comment type="similarity">
    <text evidence="1">Belongs to the DegT/DnrJ/EryC1 family.</text>
</comment>
<gene>
    <name evidence="2" type="ORF">A2118_02175</name>
</gene>
<dbReference type="InterPro" id="IPR015421">
    <property type="entry name" value="PyrdxlP-dep_Trfase_major"/>
</dbReference>
<dbReference type="Gene3D" id="3.40.640.10">
    <property type="entry name" value="Type I PLP-dependent aspartate aminotransferase-like (Major domain)"/>
    <property type="match status" value="1"/>
</dbReference>
<keyword evidence="1" id="KW-0663">Pyridoxal phosphate</keyword>
<dbReference type="InterPro" id="IPR015424">
    <property type="entry name" value="PyrdxlP-dep_Trfase"/>
</dbReference>
<proteinExistence type="inferred from homology"/>
<accession>A0A1F6BVT7</accession>
<comment type="caution">
    <text evidence="2">The sequence shown here is derived from an EMBL/GenBank/DDBJ whole genome shotgun (WGS) entry which is preliminary data.</text>
</comment>
<dbReference type="InterPro" id="IPR015422">
    <property type="entry name" value="PyrdxlP-dep_Trfase_small"/>
</dbReference>
<dbReference type="GO" id="GO:0030170">
    <property type="term" value="F:pyridoxal phosphate binding"/>
    <property type="evidence" value="ECO:0007669"/>
    <property type="project" value="TreeGrafter"/>
</dbReference>
<evidence type="ECO:0000313" key="2">
    <source>
        <dbReference type="EMBL" id="OGG41029.1"/>
    </source>
</evidence>
<dbReference type="PANTHER" id="PTHR30244:SF34">
    <property type="entry name" value="DTDP-4-AMINO-4,6-DIDEOXYGALACTOSE TRANSAMINASE"/>
    <property type="match status" value="1"/>
</dbReference>
<dbReference type="AlphaFoldDB" id="A0A1F6BVT7"/>
<dbReference type="EMBL" id="MFKN01000018">
    <property type="protein sequence ID" value="OGG41029.1"/>
    <property type="molecule type" value="Genomic_DNA"/>
</dbReference>
<dbReference type="InterPro" id="IPR000653">
    <property type="entry name" value="DegT/StrS_aminotransferase"/>
</dbReference>
<name>A0A1F6BVT7_9BACT</name>
<dbReference type="Pfam" id="PF01041">
    <property type="entry name" value="DegT_DnrJ_EryC1"/>
    <property type="match status" value="1"/>
</dbReference>
<evidence type="ECO:0000313" key="3">
    <source>
        <dbReference type="Proteomes" id="UP000179014"/>
    </source>
</evidence>
<reference evidence="2 3" key="1">
    <citation type="journal article" date="2016" name="Nat. Commun.">
        <title>Thousands of microbial genomes shed light on interconnected biogeochemical processes in an aquifer system.</title>
        <authorList>
            <person name="Anantharaman K."/>
            <person name="Brown C.T."/>
            <person name="Hug L.A."/>
            <person name="Sharon I."/>
            <person name="Castelle C.J."/>
            <person name="Probst A.J."/>
            <person name="Thomas B.C."/>
            <person name="Singh A."/>
            <person name="Wilkins M.J."/>
            <person name="Karaoz U."/>
            <person name="Brodie E.L."/>
            <person name="Williams K.H."/>
            <person name="Hubbard S.S."/>
            <person name="Banfield J.F."/>
        </authorList>
    </citation>
    <scope>NUCLEOTIDE SEQUENCE [LARGE SCALE GENOMIC DNA]</scope>
</reference>
<dbReference type="PIRSF" id="PIRSF000390">
    <property type="entry name" value="PLP_StrS"/>
    <property type="match status" value="1"/>
</dbReference>
<dbReference type="SUPFAM" id="SSF53383">
    <property type="entry name" value="PLP-dependent transferases"/>
    <property type="match status" value="1"/>
</dbReference>
<dbReference type="GO" id="GO:0000271">
    <property type="term" value="P:polysaccharide biosynthetic process"/>
    <property type="evidence" value="ECO:0007669"/>
    <property type="project" value="TreeGrafter"/>
</dbReference>
<dbReference type="GO" id="GO:0008483">
    <property type="term" value="F:transaminase activity"/>
    <property type="evidence" value="ECO:0007669"/>
    <property type="project" value="TreeGrafter"/>
</dbReference>